<sequence>MNVVGINTTDLSKIRIDINQATDLRYWMRNLGVTAHELCLAVAAAGDVPTDVRAEIRRRRRMFAPDRA</sequence>
<comment type="caution">
    <text evidence="1">The sequence shown here is derived from an EMBL/GenBank/DDBJ whole genome shotgun (WGS) entry which is preliminary data.</text>
</comment>
<gene>
    <name evidence="1" type="ORF">HBF25_12880</name>
</gene>
<evidence type="ECO:0000313" key="2">
    <source>
        <dbReference type="Proteomes" id="UP000490980"/>
    </source>
</evidence>
<reference evidence="1 2" key="1">
    <citation type="submission" date="2020-03" db="EMBL/GenBank/DDBJ databases">
        <authorList>
            <person name="Lai Q."/>
        </authorList>
    </citation>
    <scope>NUCLEOTIDE SEQUENCE [LARGE SCALE GENOMIC DNA]</scope>
    <source>
        <strain evidence="1 2">CCUG 25036</strain>
    </source>
</reference>
<keyword evidence="2" id="KW-1185">Reference proteome</keyword>
<name>A0A7X5ZIU3_9GAMM</name>
<protein>
    <submittedName>
        <fullName evidence="1">DUF3606 domain-containing protein</fullName>
    </submittedName>
</protein>
<dbReference type="EMBL" id="JAARLZ010000006">
    <property type="protein sequence ID" value="NII07278.1"/>
    <property type="molecule type" value="Genomic_DNA"/>
</dbReference>
<organism evidence="1 2">
    <name type="scientific">Luteibacter anthropi</name>
    <dbReference type="NCBI Taxonomy" id="564369"/>
    <lineage>
        <taxon>Bacteria</taxon>
        <taxon>Pseudomonadati</taxon>
        <taxon>Pseudomonadota</taxon>
        <taxon>Gammaproteobacteria</taxon>
        <taxon>Lysobacterales</taxon>
        <taxon>Rhodanobacteraceae</taxon>
        <taxon>Luteibacter</taxon>
    </lineage>
</organism>
<proteinExistence type="predicted"/>
<dbReference type="Proteomes" id="UP000490980">
    <property type="component" value="Unassembled WGS sequence"/>
</dbReference>
<dbReference type="InterPro" id="IPR022037">
    <property type="entry name" value="DUF3606"/>
</dbReference>
<accession>A0A7X5ZIU3</accession>
<dbReference type="AlphaFoldDB" id="A0A7X5ZIU3"/>
<dbReference type="Pfam" id="PF12244">
    <property type="entry name" value="DUF3606"/>
    <property type="match status" value="1"/>
</dbReference>
<evidence type="ECO:0000313" key="1">
    <source>
        <dbReference type="EMBL" id="NII07278.1"/>
    </source>
</evidence>
<dbReference type="RefSeq" id="WP_166949015.1">
    <property type="nucleotide sequence ID" value="NZ_JAARLZ010000006.1"/>
</dbReference>